<comment type="caution">
    <text evidence="1">The sequence shown here is derived from an EMBL/GenBank/DDBJ whole genome shotgun (WGS) entry which is preliminary data.</text>
</comment>
<organism evidence="1 2">
    <name type="scientific">Desulfomonile tiedjei</name>
    <dbReference type="NCBI Taxonomy" id="2358"/>
    <lineage>
        <taxon>Bacteria</taxon>
        <taxon>Pseudomonadati</taxon>
        <taxon>Thermodesulfobacteriota</taxon>
        <taxon>Desulfomonilia</taxon>
        <taxon>Desulfomonilales</taxon>
        <taxon>Desulfomonilaceae</taxon>
        <taxon>Desulfomonile</taxon>
    </lineage>
</organism>
<sequence>MPIPVVIGLSLLEAIEIIGSAASIAAFLWTINPDIYGEFSKKGLWGNWDDAWQDFLNEDLLIPAQAMLLQNSSTMPVMVAAYSHFMVREVLSARRDPLVLDLNGDGIRTTGIQGDVFTLFDDNSDAFAELTGWADPHDGMLAMDRNGNGIIDDGQELFGDQTILQNGRRAENGFEALAEFDSNKDGRIDVNDAVFSRLRVLTLNSTGDAYQLRTFDELGIRAINLDSTVTNITDAQGNTQNRVSSFEMADGTIREIAEYSFQQDSMYSVATEWLPVPDDIAALPDLQGYGTVYSLHQAMVRDTSGELRALVEEFASEMVRLSAA</sequence>
<dbReference type="Proteomes" id="UP000807825">
    <property type="component" value="Unassembled WGS sequence"/>
</dbReference>
<reference evidence="1" key="1">
    <citation type="submission" date="2020-07" db="EMBL/GenBank/DDBJ databases">
        <title>Huge and variable diversity of episymbiotic CPR bacteria and DPANN archaea in groundwater ecosystems.</title>
        <authorList>
            <person name="He C.Y."/>
            <person name="Keren R."/>
            <person name="Whittaker M."/>
            <person name="Farag I.F."/>
            <person name="Doudna J."/>
            <person name="Cate J.H.D."/>
            <person name="Banfield J.F."/>
        </authorList>
    </citation>
    <scope>NUCLEOTIDE SEQUENCE</scope>
    <source>
        <strain evidence="1">NC_groundwater_1664_Pr3_B-0.1um_52_9</strain>
    </source>
</reference>
<gene>
    <name evidence="1" type="ORF">HY912_19755</name>
</gene>
<dbReference type="EMBL" id="JACRDE010000515">
    <property type="protein sequence ID" value="MBI5251734.1"/>
    <property type="molecule type" value="Genomic_DNA"/>
</dbReference>
<dbReference type="PANTHER" id="PTHR39431">
    <property type="entry name" value="FRPA/C-RELATED PROTEIN"/>
    <property type="match status" value="1"/>
</dbReference>
<dbReference type="PANTHER" id="PTHR39431:SF1">
    <property type="entry name" value="FRPA_C-RELATED PROTEIN"/>
    <property type="match status" value="1"/>
</dbReference>
<proteinExistence type="predicted"/>
<accession>A0A9D6V571</accession>
<dbReference type="AlphaFoldDB" id="A0A9D6V571"/>
<evidence type="ECO:0000313" key="1">
    <source>
        <dbReference type="EMBL" id="MBI5251734.1"/>
    </source>
</evidence>
<name>A0A9D6V571_9BACT</name>
<protein>
    <recommendedName>
        <fullName evidence="3">Calcium-binding protein</fullName>
    </recommendedName>
</protein>
<evidence type="ECO:0008006" key="3">
    <source>
        <dbReference type="Google" id="ProtNLM"/>
    </source>
</evidence>
<evidence type="ECO:0000313" key="2">
    <source>
        <dbReference type="Proteomes" id="UP000807825"/>
    </source>
</evidence>